<evidence type="ECO:0000313" key="3">
    <source>
        <dbReference type="Proteomes" id="UP001054821"/>
    </source>
</evidence>
<name>A0AAD4ZLV1_PRUDU</name>
<comment type="caution">
    <text evidence="2">The sequence shown here is derived from an EMBL/GenBank/DDBJ whole genome shotgun (WGS) entry which is preliminary data.</text>
</comment>
<dbReference type="EMBL" id="JAJFAZ020000001">
    <property type="protein sequence ID" value="KAI5350425.1"/>
    <property type="molecule type" value="Genomic_DNA"/>
</dbReference>
<sequence length="684" mass="77451">MDMTGDIQEEMRSHQVEKLRKMRLDDNQRGPIDPTRDKAGFGIWNVVSTRKAWKKNFKNGTTASEDKGKGVSPEVVHKRQEKVFHSSNALPQKDKKEVVQKNLLSINGKAIQSKDDGGWNDLIPPNKGKKKVGRPRKVLSDISNKSSCRPAIVLRPSSKNLPHDSTITSVSELDQALSNLRRPVTSFDNGGLEIGEVNAHRNDYSSTSKPRARNIIYVVYRAANQDMKIQDLKDSKSVQLDSKVGEALIADVSAHCAEDGKAQGKKRSLLAMQDLKYRHKLDMLVILEPRISSNKAGKVISQLGFAKAKISDVVGFSGEKHLQQEFEDLLDQEDVFWKQKSRVSWLQAGDINFKFFHITILVRRRRRNRIERLKDNNGDWISRKEGLKALAVEYFHWLFLDDVVDIIRSPLPSLFPHTPEADLAAINKEVTEKEVQDALFAIGPYKTPGPDGYSAIFFFHNCWSLSKKDIEVFVFKCFSTGSVLEFLNSTLVTLVPKITNPQSTLQFRPISLCNTLYKVVSKIIVGRLRPLMCKLVSPNRVSFVPGRQISDNIFIAQEVLHRFHRARGKTGHIIAVRVLKNKWKAVKQAMVMKNSLEEFCELSGQQVNFEKSLLYISANTKSDLVDQIELICGATRSADMGNYLGVPLSKGGLPRLRIRGFWLKFRLNFLLGKVNCFLWLEKSL</sequence>
<dbReference type="Proteomes" id="UP001054821">
    <property type="component" value="Chromosome 1"/>
</dbReference>
<evidence type="ECO:0000313" key="2">
    <source>
        <dbReference type="EMBL" id="KAI5350425.1"/>
    </source>
</evidence>
<keyword evidence="3" id="KW-1185">Reference proteome</keyword>
<reference evidence="2 3" key="1">
    <citation type="journal article" date="2022" name="G3 (Bethesda)">
        <title>Whole-genome sequence and methylome profiling of the almond [Prunus dulcis (Mill.) D.A. Webb] cultivar 'Nonpareil'.</title>
        <authorList>
            <person name="D'Amico-Willman K.M."/>
            <person name="Ouma W.Z."/>
            <person name="Meulia T."/>
            <person name="Sideli G.M."/>
            <person name="Gradziel T.M."/>
            <person name="Fresnedo-Ramirez J."/>
        </authorList>
    </citation>
    <scope>NUCLEOTIDE SEQUENCE [LARGE SCALE GENOMIC DNA]</scope>
    <source>
        <strain evidence="2">Clone GOH B32 T37-40</strain>
    </source>
</reference>
<dbReference type="InterPro" id="IPR052343">
    <property type="entry name" value="Retrotransposon-Effector_Assoc"/>
</dbReference>
<accession>A0AAD4ZLV1</accession>
<gene>
    <name evidence="2" type="ORF">L3X38_003316</name>
</gene>
<dbReference type="PANTHER" id="PTHR46890">
    <property type="entry name" value="NON-LTR RETROLELEMENT REVERSE TRANSCRIPTASE-LIKE PROTEIN-RELATED"/>
    <property type="match status" value="1"/>
</dbReference>
<evidence type="ECO:0008006" key="4">
    <source>
        <dbReference type="Google" id="ProtNLM"/>
    </source>
</evidence>
<protein>
    <recommendedName>
        <fullName evidence="4">Reverse transcriptase domain-containing protein</fullName>
    </recommendedName>
</protein>
<proteinExistence type="predicted"/>
<evidence type="ECO:0000256" key="1">
    <source>
        <dbReference type="SAM" id="MobiDB-lite"/>
    </source>
</evidence>
<dbReference type="PANTHER" id="PTHR46890:SF48">
    <property type="entry name" value="RNA-DIRECTED DNA POLYMERASE"/>
    <property type="match status" value="1"/>
</dbReference>
<organism evidence="2 3">
    <name type="scientific">Prunus dulcis</name>
    <name type="common">Almond</name>
    <name type="synonym">Amygdalus dulcis</name>
    <dbReference type="NCBI Taxonomy" id="3755"/>
    <lineage>
        <taxon>Eukaryota</taxon>
        <taxon>Viridiplantae</taxon>
        <taxon>Streptophyta</taxon>
        <taxon>Embryophyta</taxon>
        <taxon>Tracheophyta</taxon>
        <taxon>Spermatophyta</taxon>
        <taxon>Magnoliopsida</taxon>
        <taxon>eudicotyledons</taxon>
        <taxon>Gunneridae</taxon>
        <taxon>Pentapetalae</taxon>
        <taxon>rosids</taxon>
        <taxon>fabids</taxon>
        <taxon>Rosales</taxon>
        <taxon>Rosaceae</taxon>
        <taxon>Amygdaloideae</taxon>
        <taxon>Amygdaleae</taxon>
        <taxon>Prunus</taxon>
    </lineage>
</organism>
<dbReference type="AlphaFoldDB" id="A0AAD4ZLV1"/>
<feature type="region of interest" description="Disordered" evidence="1">
    <location>
        <begin position="116"/>
        <end position="135"/>
    </location>
</feature>